<dbReference type="InterPro" id="IPR023220">
    <property type="entry name" value="T4SS_VirB5-domain"/>
</dbReference>
<feature type="signal peptide" evidence="1">
    <location>
        <begin position="1"/>
        <end position="19"/>
    </location>
</feature>
<dbReference type="SUPFAM" id="SSF101082">
    <property type="entry name" value="Typo IV secretion system protein TraC"/>
    <property type="match status" value="1"/>
</dbReference>
<proteinExistence type="predicted"/>
<organism evidence="2">
    <name type="scientific">Faucicola osloensis</name>
    <name type="common">Moraxella osloensis</name>
    <dbReference type="NCBI Taxonomy" id="34062"/>
    <lineage>
        <taxon>Bacteria</taxon>
        <taxon>Pseudomonadati</taxon>
        <taxon>Pseudomonadota</taxon>
        <taxon>Gammaproteobacteria</taxon>
        <taxon>Moraxellales</taxon>
        <taxon>Moraxellaceae</taxon>
        <taxon>Faucicola</taxon>
    </lineage>
</organism>
<dbReference type="EMBL" id="LZMT01000017">
    <property type="protein sequence ID" value="OBX64349.1"/>
    <property type="molecule type" value="Genomic_DNA"/>
</dbReference>
<protein>
    <recommendedName>
        <fullName evidence="3">P-type DNA transfer protein VirB5</fullName>
    </recommendedName>
</protein>
<accession>A0AA91FT41</accession>
<dbReference type="InterPro" id="IPR014158">
    <property type="entry name" value="T4SS_VirB5"/>
</dbReference>
<evidence type="ECO:0000256" key="1">
    <source>
        <dbReference type="SAM" id="SignalP"/>
    </source>
</evidence>
<dbReference type="CDD" id="cd14262">
    <property type="entry name" value="VirB5_like"/>
    <property type="match status" value="1"/>
</dbReference>
<keyword evidence="1" id="KW-0732">Signal</keyword>
<evidence type="ECO:0008006" key="3">
    <source>
        <dbReference type="Google" id="ProtNLM"/>
    </source>
</evidence>
<sequence length="218" mass="23907">MKKFINVGAVALSATLAFASVNATAGGVPVIDVSNLAQAVAQVQNSVQQIQSLERTYNSVRGATNIGSLLNDANIRKTLNKYLPNGYTDIYQAMQKGDLGALTQVYNGVLQNEKNNQNNSAVTGKQRLASTMILNQANMQAMMNGLNQREANIQTLMNAIQQTPDPKQKQDLANRLAGEQASINVTMNKMQVMLKINEQNEKLALRQSQAETQKRIWK</sequence>
<comment type="caution">
    <text evidence="2">The sequence shown here is derived from an EMBL/GenBank/DDBJ whole genome shotgun (WGS) entry which is preliminary data.</text>
</comment>
<dbReference type="Pfam" id="PF07996">
    <property type="entry name" value="T4SS"/>
    <property type="match status" value="1"/>
</dbReference>
<dbReference type="AlphaFoldDB" id="A0AA91FT41"/>
<reference evidence="2" key="1">
    <citation type="submission" date="2016-06" db="EMBL/GenBank/DDBJ databases">
        <title>Draft genome of Moraxella osloensis CCUG 67237.</title>
        <authorList>
            <person name="Salva-Serra F."/>
            <person name="Engstrom-Jakobsson H."/>
            <person name="Thorell K."/>
            <person name="Gonzales-Siles L."/>
            <person name="Karlsson R."/>
            <person name="Boulund F."/>
            <person name="Engstrand L."/>
            <person name="Kristiansson E."/>
            <person name="Moore E."/>
        </authorList>
    </citation>
    <scope>NUCLEOTIDE SEQUENCE [LARGE SCALE GENOMIC DNA]</scope>
    <source>
        <strain evidence="2">CCUG 67237</strain>
    </source>
</reference>
<name>A0AA91FT41_FAUOS</name>
<dbReference type="Gene3D" id="1.20.58.430">
    <property type="entry name" value="Type IV secretion system, VirB5-domain"/>
    <property type="match status" value="1"/>
</dbReference>
<gene>
    <name evidence="2" type="ORF">A9299_10105</name>
</gene>
<feature type="chain" id="PRO_5041666774" description="P-type DNA transfer protein VirB5" evidence="1">
    <location>
        <begin position="20"/>
        <end position="218"/>
    </location>
</feature>
<evidence type="ECO:0000313" key="2">
    <source>
        <dbReference type="EMBL" id="OBX64349.1"/>
    </source>
</evidence>